<organism evidence="11">
    <name type="scientific">uncultured Armatimonadetes bacterium</name>
    <dbReference type="NCBI Taxonomy" id="157466"/>
    <lineage>
        <taxon>Bacteria</taxon>
        <taxon>Bacillati</taxon>
        <taxon>Armatimonadota</taxon>
        <taxon>environmental samples</taxon>
    </lineage>
</organism>
<dbReference type="GO" id="GO:0005886">
    <property type="term" value="C:plasma membrane"/>
    <property type="evidence" value="ECO:0007669"/>
    <property type="project" value="UniProtKB-SubCell"/>
</dbReference>
<keyword evidence="3 8" id="KW-0812">Transmembrane</keyword>
<keyword evidence="4" id="KW-0547">Nucleotide-binding</keyword>
<feature type="transmembrane region" description="Helical" evidence="8">
    <location>
        <begin position="298"/>
        <end position="316"/>
    </location>
</feature>
<feature type="domain" description="ABC transporter" evidence="9">
    <location>
        <begin position="499"/>
        <end position="733"/>
    </location>
</feature>
<evidence type="ECO:0000256" key="7">
    <source>
        <dbReference type="ARBA" id="ARBA00023136"/>
    </source>
</evidence>
<dbReference type="SUPFAM" id="SSF90123">
    <property type="entry name" value="ABC transporter transmembrane region"/>
    <property type="match status" value="1"/>
</dbReference>
<dbReference type="Gene3D" id="1.20.1560.10">
    <property type="entry name" value="ABC transporter type 1, transmembrane domain"/>
    <property type="match status" value="1"/>
</dbReference>
<dbReference type="PANTHER" id="PTHR24221">
    <property type="entry name" value="ATP-BINDING CASSETTE SUB-FAMILY B"/>
    <property type="match status" value="1"/>
</dbReference>
<sequence length="744" mass="82482">MPLIEELPPSVEATLRQERNGHGDEPPALAVKADIGKDGNLGERWVVVDAEMVRVLTPNGTRAHVDVEVPLSDIAFARTENLVGGGALAVGKGTDAVELVRFTTPLQGRMGSVARTIEALAKDEEPPVVSLDDDKRVCKKCGRPLREKDDVCRACIDKRAVLGRLFAYAAPHKAKAVALVLLMFAGTAMTLAPGVIIKNLTDNVLLAENRTLSARHLLLGLLVLAFIGTQLAGVVLTVVRGRLSAWLSQTITYKLRTEVHQQLQRLGLSYYDKRQTGALMARVTQDVQELNHFLVDGLQILVVNGLTILGIVIVLLANNARLTLLVLLPVPLVIWATRRTWRFLWRRMHRMWHLRSSLSARLNASLSGARVVRAFAQEDREIDRFNKRATDLYEANLQVEQWWATIFPGLNFLMTAGMFIVWYVGGRQVIGDVITLGTLQMFLFFLGQLYGPLQGMTRIADWLSRALTSAERVFEVLDTEPDVKDEPGAVAMARIEGAIEFKNVSFGYDKSRRVLENFDLKVEPGEMIGLVGHSGAGKTTIINLLSRFYDPTEGVILVDGVEMRKIKVNDLRSQLGIVLQEPFLFPGTISENIAYAKPGAAPEEIMRAAKAANAHDFIMRFPDGYDTEVGERGTRLSGGERQRLSIARAILHDPRILILDEATASVDTETEKQIQEAIARLIQGRTTFAIAHRLSTLRNADRLIVMEKGGVVELGTHDELMANPEGKFRRLVEMQTEINKLRAL</sequence>
<dbReference type="InterPro" id="IPR017871">
    <property type="entry name" value="ABC_transporter-like_CS"/>
</dbReference>
<dbReference type="InterPro" id="IPR027417">
    <property type="entry name" value="P-loop_NTPase"/>
</dbReference>
<dbReference type="InterPro" id="IPR039421">
    <property type="entry name" value="Type_1_exporter"/>
</dbReference>
<evidence type="ECO:0000259" key="9">
    <source>
        <dbReference type="PROSITE" id="PS50893"/>
    </source>
</evidence>
<dbReference type="EMBL" id="CADCTO010000566">
    <property type="protein sequence ID" value="CAA9287729.1"/>
    <property type="molecule type" value="Genomic_DNA"/>
</dbReference>
<dbReference type="PANTHER" id="PTHR24221:SF654">
    <property type="entry name" value="ATP-BINDING CASSETTE SUB-FAMILY B MEMBER 6"/>
    <property type="match status" value="1"/>
</dbReference>
<dbReference type="SUPFAM" id="SSF52540">
    <property type="entry name" value="P-loop containing nucleoside triphosphate hydrolases"/>
    <property type="match status" value="1"/>
</dbReference>
<protein>
    <submittedName>
        <fullName evidence="11">Efflux ABC transporter, permease/ATP-binding protein</fullName>
    </submittedName>
</protein>
<feature type="transmembrane region" description="Helical" evidence="8">
    <location>
        <begin position="217"/>
        <end position="239"/>
    </location>
</feature>
<proteinExistence type="predicted"/>
<keyword evidence="5 11" id="KW-0067">ATP-binding</keyword>
<dbReference type="InterPro" id="IPR003439">
    <property type="entry name" value="ABC_transporter-like_ATP-bd"/>
</dbReference>
<comment type="subcellular location">
    <subcellularLocation>
        <location evidence="1">Cell membrane</location>
        <topology evidence="1">Multi-pass membrane protein</topology>
    </subcellularLocation>
</comment>
<name>A0A6J4JUA6_9BACT</name>
<reference evidence="11" key="1">
    <citation type="submission" date="2020-02" db="EMBL/GenBank/DDBJ databases">
        <authorList>
            <person name="Meier V. D."/>
        </authorList>
    </citation>
    <scope>NUCLEOTIDE SEQUENCE</scope>
    <source>
        <strain evidence="11">AVDCRST_MAG63</strain>
    </source>
</reference>
<dbReference type="InterPro" id="IPR011527">
    <property type="entry name" value="ABC1_TM_dom"/>
</dbReference>
<dbReference type="Pfam" id="PF00664">
    <property type="entry name" value="ABC_membrane"/>
    <property type="match status" value="1"/>
</dbReference>
<evidence type="ECO:0000256" key="4">
    <source>
        <dbReference type="ARBA" id="ARBA00022741"/>
    </source>
</evidence>
<feature type="domain" description="ABC transmembrane type-1" evidence="10">
    <location>
        <begin position="177"/>
        <end position="458"/>
    </location>
</feature>
<feature type="transmembrane region" description="Helical" evidence="8">
    <location>
        <begin position="429"/>
        <end position="450"/>
    </location>
</feature>
<dbReference type="FunFam" id="3.40.50.300:FF:000287">
    <property type="entry name" value="Multidrug ABC transporter ATP-binding protein"/>
    <property type="match status" value="1"/>
</dbReference>
<gene>
    <name evidence="11" type="ORF">AVDCRST_MAG63-4093</name>
</gene>
<accession>A0A6J4JUA6</accession>
<keyword evidence="7 8" id="KW-0472">Membrane</keyword>
<dbReference type="PROSITE" id="PS50893">
    <property type="entry name" value="ABC_TRANSPORTER_2"/>
    <property type="match status" value="1"/>
</dbReference>
<evidence type="ECO:0000256" key="8">
    <source>
        <dbReference type="SAM" id="Phobius"/>
    </source>
</evidence>
<dbReference type="PROSITE" id="PS50929">
    <property type="entry name" value="ABC_TM1F"/>
    <property type="match status" value="1"/>
</dbReference>
<dbReference type="PROSITE" id="PS00211">
    <property type="entry name" value="ABC_TRANSPORTER_1"/>
    <property type="match status" value="1"/>
</dbReference>
<feature type="transmembrane region" description="Helical" evidence="8">
    <location>
        <begin position="176"/>
        <end position="197"/>
    </location>
</feature>
<evidence type="ECO:0000256" key="1">
    <source>
        <dbReference type="ARBA" id="ARBA00004651"/>
    </source>
</evidence>
<dbReference type="Gene3D" id="3.40.50.300">
    <property type="entry name" value="P-loop containing nucleotide triphosphate hydrolases"/>
    <property type="match status" value="1"/>
</dbReference>
<evidence type="ECO:0000256" key="6">
    <source>
        <dbReference type="ARBA" id="ARBA00022989"/>
    </source>
</evidence>
<dbReference type="SMART" id="SM00382">
    <property type="entry name" value="AAA"/>
    <property type="match status" value="1"/>
</dbReference>
<keyword evidence="6 8" id="KW-1133">Transmembrane helix</keyword>
<dbReference type="InterPro" id="IPR003593">
    <property type="entry name" value="AAA+_ATPase"/>
</dbReference>
<feature type="transmembrane region" description="Helical" evidence="8">
    <location>
        <begin position="322"/>
        <end position="341"/>
    </location>
</feature>
<dbReference type="Pfam" id="PF00005">
    <property type="entry name" value="ABC_tran"/>
    <property type="match status" value="1"/>
</dbReference>
<dbReference type="GO" id="GO:0140359">
    <property type="term" value="F:ABC-type transporter activity"/>
    <property type="evidence" value="ECO:0007669"/>
    <property type="project" value="InterPro"/>
</dbReference>
<feature type="transmembrane region" description="Helical" evidence="8">
    <location>
        <begin position="402"/>
        <end position="423"/>
    </location>
</feature>
<dbReference type="AlphaFoldDB" id="A0A6J4JUA6"/>
<evidence type="ECO:0000256" key="3">
    <source>
        <dbReference type="ARBA" id="ARBA00022692"/>
    </source>
</evidence>
<evidence type="ECO:0000313" key="11">
    <source>
        <dbReference type="EMBL" id="CAA9287729.1"/>
    </source>
</evidence>
<dbReference type="GO" id="GO:0005524">
    <property type="term" value="F:ATP binding"/>
    <property type="evidence" value="ECO:0007669"/>
    <property type="project" value="UniProtKB-KW"/>
</dbReference>
<keyword evidence="2" id="KW-0813">Transport</keyword>
<evidence type="ECO:0000256" key="5">
    <source>
        <dbReference type="ARBA" id="ARBA00022840"/>
    </source>
</evidence>
<evidence type="ECO:0000256" key="2">
    <source>
        <dbReference type="ARBA" id="ARBA00022448"/>
    </source>
</evidence>
<dbReference type="GO" id="GO:0016887">
    <property type="term" value="F:ATP hydrolysis activity"/>
    <property type="evidence" value="ECO:0007669"/>
    <property type="project" value="InterPro"/>
</dbReference>
<dbReference type="CDD" id="cd18563">
    <property type="entry name" value="ABC_6TM_exporter_like"/>
    <property type="match status" value="1"/>
</dbReference>
<evidence type="ECO:0000259" key="10">
    <source>
        <dbReference type="PROSITE" id="PS50929"/>
    </source>
</evidence>
<dbReference type="InterPro" id="IPR036640">
    <property type="entry name" value="ABC1_TM_sf"/>
</dbReference>